<dbReference type="Proteomes" id="UP000015453">
    <property type="component" value="Unassembled WGS sequence"/>
</dbReference>
<feature type="non-terminal residue" evidence="1">
    <location>
        <position position="1"/>
    </location>
</feature>
<dbReference type="AlphaFoldDB" id="S8DDN8"/>
<dbReference type="PANTHER" id="PTHR34962">
    <property type="entry name" value="EMBRYO DEFECTIVE 1703-RELATED"/>
    <property type="match status" value="1"/>
</dbReference>
<reference evidence="1 2" key="1">
    <citation type="journal article" date="2013" name="BMC Genomics">
        <title>The miniature genome of a carnivorous plant Genlisea aurea contains a low number of genes and short non-coding sequences.</title>
        <authorList>
            <person name="Leushkin E.V."/>
            <person name="Sutormin R.A."/>
            <person name="Nabieva E.R."/>
            <person name="Penin A.A."/>
            <person name="Kondrashov A.S."/>
            <person name="Logacheva M.D."/>
        </authorList>
    </citation>
    <scope>NUCLEOTIDE SEQUENCE [LARGE SCALE GENOMIC DNA]</scope>
</reference>
<gene>
    <name evidence="1" type="ORF">M569_13959</name>
</gene>
<protein>
    <submittedName>
        <fullName evidence="1">Uncharacterized protein</fullName>
    </submittedName>
</protein>
<organism evidence="1 2">
    <name type="scientific">Genlisea aurea</name>
    <dbReference type="NCBI Taxonomy" id="192259"/>
    <lineage>
        <taxon>Eukaryota</taxon>
        <taxon>Viridiplantae</taxon>
        <taxon>Streptophyta</taxon>
        <taxon>Embryophyta</taxon>
        <taxon>Tracheophyta</taxon>
        <taxon>Spermatophyta</taxon>
        <taxon>Magnoliopsida</taxon>
        <taxon>eudicotyledons</taxon>
        <taxon>Gunneridae</taxon>
        <taxon>Pentapetalae</taxon>
        <taxon>asterids</taxon>
        <taxon>lamiids</taxon>
        <taxon>Lamiales</taxon>
        <taxon>Lentibulariaceae</taxon>
        <taxon>Genlisea</taxon>
    </lineage>
</organism>
<name>S8DDN8_9LAMI</name>
<dbReference type="Pfam" id="PF11360">
    <property type="entry name" value="DUF3110"/>
    <property type="match status" value="1"/>
</dbReference>
<keyword evidence="2" id="KW-1185">Reference proteome</keyword>
<dbReference type="OrthoDB" id="1894577at2759"/>
<evidence type="ECO:0000313" key="1">
    <source>
        <dbReference type="EMBL" id="EPS60843.1"/>
    </source>
</evidence>
<sequence>FWWLNLPYVLMSSSGLEGEGGKGLYTLKSISESGGGNKSSHLIAFEDRTDATNFCYLLRSFFGEMSSFEAEVVPLPVKDLNEGIGSGSIEAIVVKKGELRMYAGQPLADAEMAL</sequence>
<evidence type="ECO:0000313" key="2">
    <source>
        <dbReference type="Proteomes" id="UP000015453"/>
    </source>
</evidence>
<comment type="caution">
    <text evidence="1">The sequence shown here is derived from an EMBL/GenBank/DDBJ whole genome shotgun (WGS) entry which is preliminary data.</text>
</comment>
<dbReference type="PANTHER" id="PTHR34962:SF3">
    <property type="entry name" value="ABC SUBFAMILY C PROTEIN"/>
    <property type="match status" value="1"/>
</dbReference>
<accession>S8DDN8</accession>
<feature type="non-terminal residue" evidence="1">
    <location>
        <position position="114"/>
    </location>
</feature>
<proteinExistence type="predicted"/>
<dbReference type="InterPro" id="IPR021503">
    <property type="entry name" value="DUF3110"/>
</dbReference>
<dbReference type="EMBL" id="AUSU01007265">
    <property type="protein sequence ID" value="EPS60843.1"/>
    <property type="molecule type" value="Genomic_DNA"/>
</dbReference>